<protein>
    <submittedName>
        <fullName evidence="3">Uncharacterized protein</fullName>
    </submittedName>
</protein>
<keyword evidence="2" id="KW-1133">Transmembrane helix</keyword>
<dbReference type="GO" id="GO:0070274">
    <property type="term" value="C:RES complex"/>
    <property type="evidence" value="ECO:0007669"/>
    <property type="project" value="TreeGrafter"/>
</dbReference>
<comment type="similarity">
    <text evidence="1">Belongs to the CWC26 family.</text>
</comment>
<accession>A0A098VXV9</accession>
<dbReference type="Pfam" id="PF09736">
    <property type="entry name" value="Bud13"/>
    <property type="match status" value="1"/>
</dbReference>
<keyword evidence="2" id="KW-0812">Transmembrane</keyword>
<dbReference type="GeneID" id="25258504"/>
<evidence type="ECO:0000313" key="4">
    <source>
        <dbReference type="Proteomes" id="UP000029725"/>
    </source>
</evidence>
<dbReference type="VEuPathDB" id="MicrosporidiaDB:DI09_151p40"/>
<evidence type="ECO:0000256" key="1">
    <source>
        <dbReference type="ARBA" id="ARBA00011069"/>
    </source>
</evidence>
<comment type="caution">
    <text evidence="3">The sequence shown here is derived from an EMBL/GenBank/DDBJ whole genome shotgun (WGS) entry which is preliminary data.</text>
</comment>
<evidence type="ECO:0000256" key="2">
    <source>
        <dbReference type="SAM" id="Phobius"/>
    </source>
</evidence>
<dbReference type="OrthoDB" id="6022at2759"/>
<feature type="transmembrane region" description="Helical" evidence="2">
    <location>
        <begin position="177"/>
        <end position="197"/>
    </location>
</feature>
<name>A0A098VXV9_9MICR</name>
<keyword evidence="2" id="KW-0472">Membrane</keyword>
<dbReference type="PANTHER" id="PTHR31809:SF0">
    <property type="entry name" value="BUD13 HOMOLOG"/>
    <property type="match status" value="1"/>
</dbReference>
<gene>
    <name evidence="3" type="ORF">DI09_151p40</name>
</gene>
<dbReference type="GO" id="GO:0000398">
    <property type="term" value="P:mRNA splicing, via spliceosome"/>
    <property type="evidence" value="ECO:0007669"/>
    <property type="project" value="TreeGrafter"/>
</dbReference>
<proteinExistence type="inferred from homology"/>
<reference evidence="3 4" key="1">
    <citation type="submission" date="2014-04" db="EMBL/GenBank/DDBJ databases">
        <title>A new species of microsporidia sheds light on the evolution of extreme parasitism.</title>
        <authorList>
            <person name="Haag K.L."/>
            <person name="James T.Y."/>
            <person name="Larsson R."/>
            <person name="Schaer T.M."/>
            <person name="Refardt D."/>
            <person name="Pombert J.-F."/>
            <person name="Ebert D."/>
        </authorList>
    </citation>
    <scope>NUCLEOTIDE SEQUENCE [LARGE SCALE GENOMIC DNA]</scope>
    <source>
        <strain evidence="3 4">UGP3</strain>
        <tissue evidence="3">Spores</tissue>
    </source>
</reference>
<sequence>MVASSKAETVYRDPATGRVIANVDEHKMKAKTSQIYANLEDEKRRASMGIVSVGEQGGLVQAKYEAERKANIASLKNLPFYITHEDDTRNKALASIQRWDDPIRYFTDDCSGLDLGSFCDASAGQRQNKMSNDIDIPDSNEAQKGSLPLSSKSKARLSSVYKNSGPPNRFNISPGPLWDGIGFLLVVALVNTVIGFWPRFREDKDGRLEARYFESIIGSMASWLSGLNALDGVREDILAFGTLLWSFADLPIRF</sequence>
<evidence type="ECO:0000313" key="3">
    <source>
        <dbReference type="EMBL" id="KGG52611.1"/>
    </source>
</evidence>
<dbReference type="GO" id="GO:0003723">
    <property type="term" value="F:RNA binding"/>
    <property type="evidence" value="ECO:0007669"/>
    <property type="project" value="TreeGrafter"/>
</dbReference>
<dbReference type="EMBL" id="JMKJ01000057">
    <property type="protein sequence ID" value="KGG52611.1"/>
    <property type="molecule type" value="Genomic_DNA"/>
</dbReference>
<dbReference type="Proteomes" id="UP000029725">
    <property type="component" value="Unassembled WGS sequence"/>
</dbReference>
<dbReference type="GO" id="GO:0005684">
    <property type="term" value="C:U2-type spliceosomal complex"/>
    <property type="evidence" value="ECO:0007669"/>
    <property type="project" value="TreeGrafter"/>
</dbReference>
<dbReference type="HOGENOM" id="CLU_1094522_0_0_1"/>
<dbReference type="InterPro" id="IPR051112">
    <property type="entry name" value="CWC26_splicing_factor"/>
</dbReference>
<organism evidence="3 4">
    <name type="scientific">Mitosporidium daphniae</name>
    <dbReference type="NCBI Taxonomy" id="1485682"/>
    <lineage>
        <taxon>Eukaryota</taxon>
        <taxon>Fungi</taxon>
        <taxon>Fungi incertae sedis</taxon>
        <taxon>Microsporidia</taxon>
        <taxon>Mitosporidium</taxon>
    </lineage>
</organism>
<dbReference type="RefSeq" id="XP_013239047.1">
    <property type="nucleotide sequence ID" value="XM_013383593.1"/>
</dbReference>
<dbReference type="PANTHER" id="PTHR31809">
    <property type="entry name" value="BUD13 HOMOLOG"/>
    <property type="match status" value="1"/>
</dbReference>
<dbReference type="InterPro" id="IPR018609">
    <property type="entry name" value="Bud13"/>
</dbReference>
<dbReference type="AlphaFoldDB" id="A0A098VXV9"/>
<keyword evidence="4" id="KW-1185">Reference proteome</keyword>